<keyword evidence="2" id="KW-0812">Transmembrane</keyword>
<comment type="caution">
    <text evidence="3">The sequence shown here is derived from an EMBL/GenBank/DDBJ whole genome shotgun (WGS) entry which is preliminary data.</text>
</comment>
<proteinExistence type="predicted"/>
<name>A0ABT7MQ43_9BACL</name>
<dbReference type="InterPro" id="IPR048110">
    <property type="entry name" value="SA1362/YqhP-like"/>
</dbReference>
<keyword evidence="2" id="KW-0472">Membrane</keyword>
<dbReference type="EMBL" id="JASWER010000007">
    <property type="protein sequence ID" value="MDL5377329.1"/>
    <property type="molecule type" value="Genomic_DNA"/>
</dbReference>
<evidence type="ECO:0000313" key="3">
    <source>
        <dbReference type="EMBL" id="MDL5377329.1"/>
    </source>
</evidence>
<sequence>MIRQRIGSTAATIVFILGFIGVGHMLATDPGRLFRQLLFIGIFGLIFYVIYRVFMAPKISAEDMRYRKTAQASKKRMQRPGANPKVKPSTAAKKKVKPSSNVTKLSKRPTRSAHRSDAPHLTVIEGKKGKKKKKANM</sequence>
<feature type="transmembrane region" description="Helical" evidence="2">
    <location>
        <begin position="7"/>
        <end position="27"/>
    </location>
</feature>
<dbReference type="NCBIfam" id="NF041554">
    <property type="entry name" value="SA1362_fam"/>
    <property type="match status" value="1"/>
</dbReference>
<evidence type="ECO:0000256" key="2">
    <source>
        <dbReference type="SAM" id="Phobius"/>
    </source>
</evidence>
<protein>
    <submittedName>
        <fullName evidence="3">SA1362 family protein</fullName>
    </submittedName>
</protein>
<dbReference type="RefSeq" id="WP_021067710.1">
    <property type="nucleotide sequence ID" value="NZ_CP183077.1"/>
</dbReference>
<feature type="transmembrane region" description="Helical" evidence="2">
    <location>
        <begin position="33"/>
        <end position="54"/>
    </location>
</feature>
<gene>
    <name evidence="3" type="ORF">QR695_09965</name>
</gene>
<evidence type="ECO:0000256" key="1">
    <source>
        <dbReference type="SAM" id="MobiDB-lite"/>
    </source>
</evidence>
<feature type="region of interest" description="Disordered" evidence="1">
    <location>
        <begin position="68"/>
        <end position="137"/>
    </location>
</feature>
<keyword evidence="4" id="KW-1185">Reference proteome</keyword>
<evidence type="ECO:0000313" key="4">
    <source>
        <dbReference type="Proteomes" id="UP001230807"/>
    </source>
</evidence>
<feature type="compositionally biased region" description="Basic residues" evidence="1">
    <location>
        <begin position="128"/>
        <end position="137"/>
    </location>
</feature>
<keyword evidence="2" id="KW-1133">Transmembrane helix</keyword>
<organism evidence="3 4">
    <name type="scientific">Exiguobacterium mexicanum</name>
    <dbReference type="NCBI Taxonomy" id="340146"/>
    <lineage>
        <taxon>Bacteria</taxon>
        <taxon>Bacillati</taxon>
        <taxon>Bacillota</taxon>
        <taxon>Bacilli</taxon>
        <taxon>Bacillales</taxon>
        <taxon>Bacillales Family XII. Incertae Sedis</taxon>
        <taxon>Exiguobacterium</taxon>
    </lineage>
</organism>
<reference evidence="3 4" key="1">
    <citation type="submission" date="2023-06" db="EMBL/GenBank/DDBJ databases">
        <title>Influencing factors and mechanism of Cr(VI) reduction by facultative anaerobic Exiguobacterium sp. PY14.</title>
        <authorList>
            <person name="Zou L."/>
        </authorList>
    </citation>
    <scope>NUCLEOTIDE SEQUENCE [LARGE SCALE GENOMIC DNA]</scope>
    <source>
        <strain evidence="3 4">PY14</strain>
    </source>
</reference>
<accession>A0ABT7MQ43</accession>
<dbReference type="Proteomes" id="UP001230807">
    <property type="component" value="Unassembled WGS sequence"/>
</dbReference>